<reference evidence="4" key="1">
    <citation type="submission" date="2018-05" db="EMBL/GenBank/DDBJ databases">
        <title>Draft genome sequence of Stemphylium lycopersici strain CIDEFI 213.</title>
        <authorList>
            <person name="Medina R."/>
            <person name="Franco M.E.E."/>
            <person name="Lucentini C.G."/>
            <person name="Saparrat M.C.N."/>
            <person name="Balatti P.A."/>
        </authorList>
    </citation>
    <scope>NUCLEOTIDE SEQUENCE [LARGE SCALE GENOMIC DNA]</scope>
    <source>
        <strain evidence="4">CIDEFI 213</strain>
    </source>
</reference>
<evidence type="ECO:0000259" key="2">
    <source>
        <dbReference type="PROSITE" id="PS50090"/>
    </source>
</evidence>
<keyword evidence="4" id="KW-1185">Reference proteome</keyword>
<sequence>MTDHLGAPRRVSLGYILGFSDKPFKDPKPHAPPPPQPRPKKPSQLTSLVSSPRGIIEWTASDGRKGRLTGTDKPRLTAASLANIPSDQRSIKDVLDAKPASNKSANNGKGDENKDGKAAAATVQQQADTGGDAPVAQAPTAAPATNSHAKEENDLSTWTKEEDEKLMQMKTDNTDLPWPAFAVEFGKTAPECIARFKAIKPKGWKSNIAKGDGKGGKKKGAKGDNQHRGQDGDQKEKREEEKQGEQEKVQEDKEEEKNASDPANAWGPAFGNLPLGGNDDNEDEPDKAKDPNASGTGNNEWDVMNTGDATKNNWEATNAGGTDGANDVGDTTKDQNDTAAEGVLASTWEPTAMQDNNNNNNNNVGGGGGIPASKDDPWPTENKPASTRHSKKAPSQSRSHHSAPTNPKSASNRPLEIEIKPDNVFSADDLRLVARILQQDCSMVWNRVSWRFRDKTGRTLHPDVFEKKITGQLEGKGSEKGEWRM</sequence>
<feature type="compositionally biased region" description="Basic and acidic residues" evidence="1">
    <location>
        <begin position="148"/>
        <end position="167"/>
    </location>
</feature>
<name>A0A364N037_STELY</name>
<organism evidence="3 4">
    <name type="scientific">Stemphylium lycopersici</name>
    <name type="common">Tomato gray leaf spot disease fungus</name>
    <name type="synonym">Thyrospora lycopersici</name>
    <dbReference type="NCBI Taxonomy" id="183478"/>
    <lineage>
        <taxon>Eukaryota</taxon>
        <taxon>Fungi</taxon>
        <taxon>Dikarya</taxon>
        <taxon>Ascomycota</taxon>
        <taxon>Pezizomycotina</taxon>
        <taxon>Dothideomycetes</taxon>
        <taxon>Pleosporomycetidae</taxon>
        <taxon>Pleosporales</taxon>
        <taxon>Pleosporineae</taxon>
        <taxon>Pleosporaceae</taxon>
        <taxon>Stemphylium</taxon>
    </lineage>
</organism>
<feature type="region of interest" description="Disordered" evidence="1">
    <location>
        <begin position="17"/>
        <end position="172"/>
    </location>
</feature>
<dbReference type="EMBL" id="QGDH01000089">
    <property type="protein sequence ID" value="RAR08255.1"/>
    <property type="molecule type" value="Genomic_DNA"/>
</dbReference>
<evidence type="ECO:0000256" key="1">
    <source>
        <dbReference type="SAM" id="MobiDB-lite"/>
    </source>
</evidence>
<feature type="compositionally biased region" description="Basic and acidic residues" evidence="1">
    <location>
        <begin position="62"/>
        <end position="75"/>
    </location>
</feature>
<evidence type="ECO:0000313" key="3">
    <source>
        <dbReference type="EMBL" id="RAR08255.1"/>
    </source>
</evidence>
<dbReference type="STRING" id="183478.A0A364N037"/>
<feature type="domain" description="Myb-like" evidence="2">
    <location>
        <begin position="150"/>
        <end position="200"/>
    </location>
</feature>
<dbReference type="PROSITE" id="PS50090">
    <property type="entry name" value="MYB_LIKE"/>
    <property type="match status" value="1"/>
</dbReference>
<dbReference type="Proteomes" id="UP000249619">
    <property type="component" value="Unassembled WGS sequence"/>
</dbReference>
<feature type="compositionally biased region" description="Basic and acidic residues" evidence="1">
    <location>
        <begin position="211"/>
        <end position="259"/>
    </location>
</feature>
<feature type="compositionally biased region" description="Low complexity" evidence="1">
    <location>
        <begin position="118"/>
        <end position="145"/>
    </location>
</feature>
<dbReference type="InterPro" id="IPR001005">
    <property type="entry name" value="SANT/Myb"/>
</dbReference>
<feature type="compositionally biased region" description="Polar residues" evidence="1">
    <location>
        <begin position="393"/>
        <end position="412"/>
    </location>
</feature>
<feature type="compositionally biased region" description="Polar residues" evidence="1">
    <location>
        <begin position="307"/>
        <end position="320"/>
    </location>
</feature>
<proteinExistence type="predicted"/>
<feature type="region of interest" description="Disordered" evidence="1">
    <location>
        <begin position="196"/>
        <end position="416"/>
    </location>
</feature>
<evidence type="ECO:0000313" key="4">
    <source>
        <dbReference type="Proteomes" id="UP000249619"/>
    </source>
</evidence>
<comment type="caution">
    <text evidence="3">The sequence shown here is derived from an EMBL/GenBank/DDBJ whole genome shotgun (WGS) entry which is preliminary data.</text>
</comment>
<dbReference type="AlphaFoldDB" id="A0A364N037"/>
<gene>
    <name evidence="3" type="ORF">DDE83_006096</name>
</gene>
<protein>
    <recommendedName>
        <fullName evidence="2">Myb-like domain-containing protein</fullName>
    </recommendedName>
</protein>
<accession>A0A364N037</accession>